<keyword evidence="2" id="KW-1185">Reference proteome</keyword>
<dbReference type="AlphaFoldDB" id="A0A545ANI6"/>
<dbReference type="InterPro" id="IPR036188">
    <property type="entry name" value="FAD/NAD-bd_sf"/>
</dbReference>
<dbReference type="RefSeq" id="WP_142706699.1">
    <property type="nucleotide sequence ID" value="NZ_VIRS01000016.1"/>
</dbReference>
<dbReference type="OrthoDB" id="3325531at2"/>
<reference evidence="1 2" key="1">
    <citation type="submission" date="2019-07" db="EMBL/GenBank/DDBJ databases">
        <title>Cryptosporangium phraense sp. nov., isolated from plant litter.</title>
        <authorList>
            <person name="Suriyachadkun C."/>
        </authorList>
    </citation>
    <scope>NUCLEOTIDE SEQUENCE [LARGE SCALE GENOMIC DNA]</scope>
    <source>
        <strain evidence="1 2">A-T 5661</strain>
    </source>
</reference>
<dbReference type="SUPFAM" id="SSF51971">
    <property type="entry name" value="Nucleotide-binding domain"/>
    <property type="match status" value="1"/>
</dbReference>
<organism evidence="1 2">
    <name type="scientific">Cryptosporangium phraense</name>
    <dbReference type="NCBI Taxonomy" id="2593070"/>
    <lineage>
        <taxon>Bacteria</taxon>
        <taxon>Bacillati</taxon>
        <taxon>Actinomycetota</taxon>
        <taxon>Actinomycetes</taxon>
        <taxon>Cryptosporangiales</taxon>
        <taxon>Cryptosporangiaceae</taxon>
        <taxon>Cryptosporangium</taxon>
    </lineage>
</organism>
<dbReference type="Gene3D" id="3.50.50.60">
    <property type="entry name" value="FAD/NAD(P)-binding domain"/>
    <property type="match status" value="1"/>
</dbReference>
<dbReference type="InParanoid" id="A0A545ANI6"/>
<dbReference type="Proteomes" id="UP000317982">
    <property type="component" value="Unassembled WGS sequence"/>
</dbReference>
<protein>
    <submittedName>
        <fullName evidence="1">Uncharacterized protein</fullName>
    </submittedName>
</protein>
<gene>
    <name evidence="1" type="ORF">FL583_22530</name>
</gene>
<evidence type="ECO:0000313" key="2">
    <source>
        <dbReference type="Proteomes" id="UP000317982"/>
    </source>
</evidence>
<proteinExistence type="predicted"/>
<name>A0A545ANI6_9ACTN</name>
<sequence>MPSTSPVTLDPNPPSAAIASILSAVATNRDAIAGLDAVRDRTADFPTPLAAQLTGVALHPDSRQLADHALDTYWADEDRQQNLLRSAGTDREVIIGAGFHAATYAAIRVLSGYPKPLVLEQRDRVGGTFALTTWPTFRLNSPNRPGRAGIAGDQATNPNHLPGAPIQAANLSMTEFQTNTDIAFVIRVALAQFADVVTNAEVLTAAGIDYEEGVELQIADRGPLRVGRVIDARGIGDPRDQALANGTTILTFDQFLQRMTSPWPLRGVRRVAVAGGGDSGKCTVESLLGIAPPPRMSAAALDTVERIDWYAPGLPTTCEQWRQEIRGRYQGIGRYLRADRLGGRRLAVLQRRAQPVALPDTTLIDGRTYDLAVLCTGSEEIPIDGLSLDAFGLLTGAGESPVAREHYDLPAYRVGPHARLPFTQREREDGIAEIPGNAVSMWRTSTMTAALAATLPDPGQP</sequence>
<evidence type="ECO:0000313" key="1">
    <source>
        <dbReference type="EMBL" id="TQS42830.1"/>
    </source>
</evidence>
<accession>A0A545ANI6</accession>
<comment type="caution">
    <text evidence="1">The sequence shown here is derived from an EMBL/GenBank/DDBJ whole genome shotgun (WGS) entry which is preliminary data.</text>
</comment>
<dbReference type="EMBL" id="VIRS01000016">
    <property type="protein sequence ID" value="TQS42830.1"/>
    <property type="molecule type" value="Genomic_DNA"/>
</dbReference>